<dbReference type="Proteomes" id="UP000625711">
    <property type="component" value="Unassembled WGS sequence"/>
</dbReference>
<feature type="transmembrane region" description="Helical" evidence="1">
    <location>
        <begin position="20"/>
        <end position="38"/>
    </location>
</feature>
<accession>A0A834I296</accession>
<evidence type="ECO:0000256" key="1">
    <source>
        <dbReference type="SAM" id="Phobius"/>
    </source>
</evidence>
<proteinExistence type="predicted"/>
<comment type="caution">
    <text evidence="2">The sequence shown here is derived from an EMBL/GenBank/DDBJ whole genome shotgun (WGS) entry which is preliminary data.</text>
</comment>
<dbReference type="AlphaFoldDB" id="A0A834I296"/>
<keyword evidence="1" id="KW-1133">Transmembrane helix</keyword>
<organism evidence="2 3">
    <name type="scientific">Rhynchophorus ferrugineus</name>
    <name type="common">Red palm weevil</name>
    <name type="synonym">Curculio ferrugineus</name>
    <dbReference type="NCBI Taxonomy" id="354439"/>
    <lineage>
        <taxon>Eukaryota</taxon>
        <taxon>Metazoa</taxon>
        <taxon>Ecdysozoa</taxon>
        <taxon>Arthropoda</taxon>
        <taxon>Hexapoda</taxon>
        <taxon>Insecta</taxon>
        <taxon>Pterygota</taxon>
        <taxon>Neoptera</taxon>
        <taxon>Endopterygota</taxon>
        <taxon>Coleoptera</taxon>
        <taxon>Polyphaga</taxon>
        <taxon>Cucujiformia</taxon>
        <taxon>Curculionidae</taxon>
        <taxon>Dryophthorinae</taxon>
        <taxon>Rhynchophorus</taxon>
    </lineage>
</organism>
<keyword evidence="3" id="KW-1185">Reference proteome</keyword>
<keyword evidence="1" id="KW-0472">Membrane</keyword>
<evidence type="ECO:0000313" key="2">
    <source>
        <dbReference type="EMBL" id="KAF7270968.1"/>
    </source>
</evidence>
<name>A0A834I296_RHYFE</name>
<keyword evidence="1" id="KW-0812">Transmembrane</keyword>
<dbReference type="EMBL" id="JAACXV010014032">
    <property type="protein sequence ID" value="KAF7270968.1"/>
    <property type="molecule type" value="Genomic_DNA"/>
</dbReference>
<evidence type="ECO:0000313" key="3">
    <source>
        <dbReference type="Proteomes" id="UP000625711"/>
    </source>
</evidence>
<sequence length="154" mass="17410">MKLPREDERNTNKNCKLESIIPGVLLIVAFLIIAKVTSPTLTFTSGKKNTNVIKCIEVAYVKSKLKVWPGKYELFSLETGSDSLASQLLMENRAGLVEELVAAFRHARSINCRLICRRLLLIMGLFVPRLRGFRTRELSGRTRCKLNDCIGRDV</sequence>
<protein>
    <submittedName>
        <fullName evidence="2">Uncharacterized protein</fullName>
    </submittedName>
</protein>
<gene>
    <name evidence="2" type="ORF">GWI33_016100</name>
</gene>
<reference evidence="2" key="1">
    <citation type="submission" date="2020-08" db="EMBL/GenBank/DDBJ databases">
        <title>Genome sequencing and assembly of the red palm weevil Rhynchophorus ferrugineus.</title>
        <authorList>
            <person name="Dias G.B."/>
            <person name="Bergman C.M."/>
            <person name="Manee M."/>
        </authorList>
    </citation>
    <scope>NUCLEOTIDE SEQUENCE</scope>
    <source>
        <strain evidence="2">AA-2017</strain>
        <tissue evidence="2">Whole larva</tissue>
    </source>
</reference>